<evidence type="ECO:0000313" key="2">
    <source>
        <dbReference type="Proteomes" id="UP000011976"/>
    </source>
</evidence>
<dbReference type="GO" id="GO:0032259">
    <property type="term" value="P:methylation"/>
    <property type="evidence" value="ECO:0007669"/>
    <property type="project" value="UniProtKB-KW"/>
</dbReference>
<organism evidence="1 2">
    <name type="scientific">Pseudozyma antarctica (strain T-34)</name>
    <name type="common">Yeast</name>
    <name type="synonym">Candida antarctica</name>
    <dbReference type="NCBI Taxonomy" id="1151754"/>
    <lineage>
        <taxon>Eukaryota</taxon>
        <taxon>Fungi</taxon>
        <taxon>Dikarya</taxon>
        <taxon>Basidiomycota</taxon>
        <taxon>Ustilaginomycotina</taxon>
        <taxon>Ustilaginomycetes</taxon>
        <taxon>Ustilaginales</taxon>
        <taxon>Ustilaginaceae</taxon>
        <taxon>Moesziomyces</taxon>
    </lineage>
</organism>
<keyword evidence="1" id="KW-0489">Methyltransferase</keyword>
<evidence type="ECO:0000313" key="1">
    <source>
        <dbReference type="EMBL" id="GAC72070.1"/>
    </source>
</evidence>
<dbReference type="AlphaFoldDB" id="M9LYD2"/>
<dbReference type="GO" id="GO:0008168">
    <property type="term" value="F:methyltransferase activity"/>
    <property type="evidence" value="ECO:0007669"/>
    <property type="project" value="UniProtKB-KW"/>
</dbReference>
<gene>
    <name evidence="1" type="ORF">PANT_6d00057</name>
</gene>
<proteinExistence type="predicted"/>
<sequence>MLFHRCLRPALAAIGCIVLSAAAFPITAGRGNYFANTPEQPSQALELGGVLEKRGVALLRFAHKRALSSEEPPQLTERSSERSHPDHIAYYVRHFKPNPKLKPLTFALRDFGRFFVSASSRKHPTNTEILLVDKTGLVTVAPKEAILQHFARKMSVASEDNRVATMIELGPGFAPRRRMSSLSNLVFGYRTPNISDAALWDHVDGNTADVGQVWRLLNHKRRLVVVNRESSVAYALDKAGNVLKHVL</sequence>
<protein>
    <submittedName>
        <fullName evidence="1">Methyltransferases</fullName>
    </submittedName>
</protein>
<name>M9LYD2_PSEA3</name>
<dbReference type="EMBL" id="DF196772">
    <property type="protein sequence ID" value="GAC72070.1"/>
    <property type="molecule type" value="Genomic_DNA"/>
</dbReference>
<keyword evidence="1" id="KW-0808">Transferase</keyword>
<reference evidence="2" key="1">
    <citation type="journal article" date="2013" name="Genome Announc.">
        <title>Genome sequence of the basidiomycetous yeast Pseudozyma antarctica T-34, a producer of the glycolipid biosurfactants mannosylerythritol lipids.</title>
        <authorList>
            <person name="Morita T."/>
            <person name="Koike H."/>
            <person name="Koyama Y."/>
            <person name="Hagiwara H."/>
            <person name="Ito E."/>
            <person name="Fukuoka T."/>
            <person name="Imura T."/>
            <person name="Machida M."/>
            <person name="Kitamoto D."/>
        </authorList>
    </citation>
    <scope>NUCLEOTIDE SEQUENCE [LARGE SCALE GENOMIC DNA]</scope>
    <source>
        <strain evidence="2">T-34</strain>
    </source>
</reference>
<dbReference type="Proteomes" id="UP000011976">
    <property type="component" value="Unassembled WGS sequence"/>
</dbReference>
<accession>M9LYD2</accession>